<keyword evidence="2" id="KW-0808">Transferase</keyword>
<dbReference type="Proteomes" id="UP001598138">
    <property type="component" value="Unassembled WGS sequence"/>
</dbReference>
<organism evidence="3 4">
    <name type="scientific">Aquirufa avitistagni</name>
    <dbReference type="NCBI Taxonomy" id="3104728"/>
    <lineage>
        <taxon>Bacteria</taxon>
        <taxon>Pseudomonadati</taxon>
        <taxon>Bacteroidota</taxon>
        <taxon>Cytophagia</taxon>
        <taxon>Cytophagales</taxon>
        <taxon>Flectobacillaceae</taxon>
        <taxon>Aquirufa</taxon>
    </lineage>
</organism>
<dbReference type="PANTHER" id="PTHR30160">
    <property type="entry name" value="TETRAACYLDISACCHARIDE 4'-KINASE-RELATED"/>
    <property type="match status" value="1"/>
</dbReference>
<evidence type="ECO:0000313" key="3">
    <source>
        <dbReference type="EMBL" id="MFD3393552.1"/>
    </source>
</evidence>
<evidence type="ECO:0000313" key="4">
    <source>
        <dbReference type="Proteomes" id="UP001598138"/>
    </source>
</evidence>
<gene>
    <name evidence="3" type="ORF">U0R10_02850</name>
</gene>
<dbReference type="Pfam" id="PF01075">
    <property type="entry name" value="Glyco_transf_9"/>
    <property type="match status" value="1"/>
</dbReference>
<reference evidence="3 4" key="1">
    <citation type="submission" date="2024-03" db="EMBL/GenBank/DDBJ databases">
        <title>Aquirufa genome sequencing.</title>
        <authorList>
            <person name="Pitt A."/>
            <person name="Hahn M.W."/>
        </authorList>
    </citation>
    <scope>NUCLEOTIDE SEQUENCE [LARGE SCALE GENOMIC DNA]</scope>
    <source>
        <strain evidence="3 4">OSTEICH-129V</strain>
    </source>
</reference>
<evidence type="ECO:0000256" key="1">
    <source>
        <dbReference type="ARBA" id="ARBA00022676"/>
    </source>
</evidence>
<dbReference type="RefSeq" id="WP_377982288.1">
    <property type="nucleotide sequence ID" value="NZ_JBBKXZ010000001.1"/>
</dbReference>
<dbReference type="InterPro" id="IPR002201">
    <property type="entry name" value="Glyco_trans_9"/>
</dbReference>
<proteinExistence type="predicted"/>
<keyword evidence="1" id="KW-0328">Glycosyltransferase</keyword>
<protein>
    <submittedName>
        <fullName evidence="3">Glycosyltransferase family 9 protein</fullName>
    </submittedName>
</protein>
<dbReference type="CDD" id="cd03789">
    <property type="entry name" value="GT9_LPS_heptosyltransferase"/>
    <property type="match status" value="1"/>
</dbReference>
<dbReference type="SUPFAM" id="SSF53756">
    <property type="entry name" value="UDP-Glycosyltransferase/glycogen phosphorylase"/>
    <property type="match status" value="1"/>
</dbReference>
<keyword evidence="4" id="KW-1185">Reference proteome</keyword>
<name>A0ABW6D9F7_9BACT</name>
<comment type="caution">
    <text evidence="3">The sequence shown here is derived from an EMBL/GenBank/DDBJ whole genome shotgun (WGS) entry which is preliminary data.</text>
</comment>
<accession>A0ABW6D9F7</accession>
<dbReference type="PANTHER" id="PTHR30160:SF1">
    <property type="entry name" value="LIPOPOLYSACCHARIDE 1,2-N-ACETYLGLUCOSAMINETRANSFERASE-RELATED"/>
    <property type="match status" value="1"/>
</dbReference>
<dbReference type="InterPro" id="IPR051199">
    <property type="entry name" value="LPS_LOS_Heptosyltrfase"/>
</dbReference>
<dbReference type="Gene3D" id="3.40.50.2000">
    <property type="entry name" value="Glycogen Phosphorylase B"/>
    <property type="match status" value="2"/>
</dbReference>
<evidence type="ECO:0000256" key="2">
    <source>
        <dbReference type="ARBA" id="ARBA00022679"/>
    </source>
</evidence>
<sequence>MLQNSNVLIIQTAFLGDAVLVTSLLEKIRHESPQTKVQLLVRAGLEPVFEAYPHDNLTKVWGYDKSKKLKSWFSLRKQLSKEKFDQVFVVQRFFGMGLLSVSMGAKKVTGFQENPVSFLFNESVKHRFGHGVHEVERNIDLVEKWLGKQFYAPFLSSTPSLPTPLKAKQYLCISPGSVWETKRLPLQTWIDFILQLPKDQAIVLMGAPNEMELSATIARACPQHNIHNLTGKLGLLEAIGVYQQAALAFVNDSGPLHICSAVNMPTVAVFCSTTPEFGFGPLATWNRVIESNESLTCKPCGSHGKKKCPLGHYACGHGIQVNQLQEAYTDFLSARGE</sequence>
<dbReference type="EMBL" id="JBBKXZ010000001">
    <property type="protein sequence ID" value="MFD3393552.1"/>
    <property type="molecule type" value="Genomic_DNA"/>
</dbReference>